<evidence type="ECO:0000313" key="2">
    <source>
        <dbReference type="EMBL" id="TNN14203.1"/>
    </source>
</evidence>
<feature type="compositionally biased region" description="Basic residues" evidence="1">
    <location>
        <begin position="162"/>
        <end position="173"/>
    </location>
</feature>
<proteinExistence type="predicted"/>
<feature type="non-terminal residue" evidence="2">
    <location>
        <position position="1"/>
    </location>
</feature>
<dbReference type="EMBL" id="SKCS01000180">
    <property type="protein sequence ID" value="TNN14203.1"/>
    <property type="molecule type" value="Genomic_DNA"/>
</dbReference>
<dbReference type="GO" id="GO:0005085">
    <property type="term" value="F:guanyl-nucleotide exchange factor activity"/>
    <property type="evidence" value="ECO:0007669"/>
    <property type="project" value="InterPro"/>
</dbReference>
<name>A0A4Z2DCH9_SCHJA</name>
<protein>
    <submittedName>
        <fullName evidence="2">Ras-specific guanine nucleotide-releasing factor RalGPS1</fullName>
    </submittedName>
</protein>
<feature type="region of interest" description="Disordered" evidence="1">
    <location>
        <begin position="288"/>
        <end position="311"/>
    </location>
</feature>
<evidence type="ECO:0000313" key="3">
    <source>
        <dbReference type="Proteomes" id="UP000311919"/>
    </source>
</evidence>
<dbReference type="OrthoDB" id="10254377at2759"/>
<dbReference type="InterPro" id="IPR036964">
    <property type="entry name" value="RASGEF_cat_dom_sf"/>
</dbReference>
<keyword evidence="3" id="KW-1185">Reference proteome</keyword>
<dbReference type="GO" id="GO:0007264">
    <property type="term" value="P:small GTPase-mediated signal transduction"/>
    <property type="evidence" value="ECO:0007669"/>
    <property type="project" value="InterPro"/>
</dbReference>
<dbReference type="InterPro" id="IPR023578">
    <property type="entry name" value="Ras_GEF_dom_sf"/>
</dbReference>
<feature type="compositionally biased region" description="Polar residues" evidence="1">
    <location>
        <begin position="152"/>
        <end position="161"/>
    </location>
</feature>
<feature type="region of interest" description="Disordered" evidence="1">
    <location>
        <begin position="149"/>
        <end position="178"/>
    </location>
</feature>
<dbReference type="SUPFAM" id="SSF48366">
    <property type="entry name" value="Ras GEF"/>
    <property type="match status" value="1"/>
</dbReference>
<dbReference type="Proteomes" id="UP000311919">
    <property type="component" value="Unassembled WGS sequence"/>
</dbReference>
<dbReference type="AlphaFoldDB" id="A0A4Z2DCH9"/>
<dbReference type="STRING" id="6182.A0A4Z2DCH9"/>
<gene>
    <name evidence="2" type="ORF">EWB00_002428</name>
</gene>
<organism evidence="2 3">
    <name type="scientific">Schistosoma japonicum</name>
    <name type="common">Blood fluke</name>
    <dbReference type="NCBI Taxonomy" id="6182"/>
    <lineage>
        <taxon>Eukaryota</taxon>
        <taxon>Metazoa</taxon>
        <taxon>Spiralia</taxon>
        <taxon>Lophotrochozoa</taxon>
        <taxon>Platyhelminthes</taxon>
        <taxon>Trematoda</taxon>
        <taxon>Digenea</taxon>
        <taxon>Strigeidida</taxon>
        <taxon>Schistosomatoidea</taxon>
        <taxon>Schistosomatidae</taxon>
        <taxon>Schistosoma</taxon>
    </lineage>
</organism>
<evidence type="ECO:0000256" key="1">
    <source>
        <dbReference type="SAM" id="MobiDB-lite"/>
    </source>
</evidence>
<reference evidence="2 3" key="1">
    <citation type="submission" date="2019-03" db="EMBL/GenBank/DDBJ databases">
        <title>An improved genome assembly of the fluke Schistosoma japonicum.</title>
        <authorList>
            <person name="Hu W."/>
            <person name="Luo F."/>
            <person name="Yin M."/>
            <person name="Mo X."/>
            <person name="Sun C."/>
            <person name="Wu Q."/>
            <person name="Zhu B."/>
            <person name="Xiang M."/>
            <person name="Wang J."/>
            <person name="Wang Y."/>
            <person name="Zhang T."/>
            <person name="Xu B."/>
            <person name="Zheng H."/>
            <person name="Feng Z."/>
        </authorList>
    </citation>
    <scope>NUCLEOTIDE SEQUENCE [LARGE SCALE GENOMIC DNA]</scope>
    <source>
        <strain evidence="2">HuSjv2</strain>
        <tissue evidence="2">Worms</tissue>
    </source>
</reference>
<sequence>LYLSDLTYTNVAQPRINGKPTAIWFAKINSIIDTIAHFQQSEYSFTVDETLNAYLCAQRYIEELQKFLEEDNYKTSLILEPPPTLPTPCLSYLPQKINNAASSANTNAKNLDDGVSALKNQNSFPTIENSPSDTELTFDSWKSNGLGFRSPSKPSNFGHTTKSCHHYQSHSRHGSNVSSCKGATVNSSFEADLPPTLKYVTQSSDHANDSTQVSNLSSSKLLECRNDQLKSMRKVSWEQTESVNINDGNISFTTPTERIYYVSQHSFLCTSEPQSSTHGIEFLFPSHKTSQLPPIPPRPLVDSEQMKHPTPSRLEVKSDELNQDKSQVTLDQCTTLKLPSTNYCKSFSISESAIPVNDAPQPAISNAASVSNLIAESTSYSMCDVFDSSTVAVAVCATALIKDDASCITPLMPPASSLSSSELTSTSGLVINPSDTQFDIMPPDKSLEHHFSVLATSTPPESPNNKQISSLLEVHTTNNSRIPSAPVVPNYFGVRIVCQGVIQRRTVYRFTPITNKNQSFDSVSSHSPVFSSSVHASNSSLSGSSVVGIGSAVTKQMFYDPASTCRPTGFSKWRRLWATLVMVGDGLTAYMIYFEPKAKNAVYRNQFQAHQCQIHCLFSPSALCACIGHSKVNDFQKKLHTTYDLAETDIAEVSELLTESDYKFETSSNVRSKTACDALHPNFIFMAAKAELGKHRNGTSDSDSFMLTDFILGKTYRFRPVTLPSEKRTTNSLSKLDPIRSSGAFNWFLRGGLQSSNIHQRITESPGQSLSPEINSAGRSRGLSAPGSFINSHFGSRSSVKKAKGVALTESGDSSTFKCSSTNELVNIWLRCIQSVMEHIQKTYLRQISSPYSSVRSKITDETGVI</sequence>
<comment type="caution">
    <text evidence="2">The sequence shown here is derived from an EMBL/GenBank/DDBJ whole genome shotgun (WGS) entry which is preliminary data.</text>
</comment>
<dbReference type="Gene3D" id="1.10.840.10">
    <property type="entry name" value="Ras guanine-nucleotide exchange factors catalytic domain"/>
    <property type="match status" value="1"/>
</dbReference>
<accession>A0A4Z2DCH9</accession>